<proteinExistence type="predicted"/>
<dbReference type="PANTHER" id="PTHR31719:SF179">
    <property type="entry name" value="OS08G0148400 PROTEIN"/>
    <property type="match status" value="1"/>
</dbReference>
<dbReference type="PANTHER" id="PTHR31719">
    <property type="entry name" value="NAC TRANSCRIPTION FACTOR 56"/>
    <property type="match status" value="1"/>
</dbReference>
<evidence type="ECO:0000313" key="6">
    <source>
        <dbReference type="EMBL" id="KAL1566172.1"/>
    </source>
</evidence>
<gene>
    <name evidence="6" type="ORF">AAHA92_01806</name>
</gene>
<name>A0ABD1ICE0_SALDI</name>
<sequence length="171" mass="19875">MKHERVIEMESYSDQFLGEGQAVNQLYYHSETYRASGDGVWYYFTRRRRKHRHGRVVDRTAGAGYWNVNGPCKHIMHNRREIGLCRLFAYFTGRDSVKIDWLMHEFTAPENRARVRFGATSIDHIVVLCKQRDDSWAVCKMYKAASDSGYGLIRDVVNGAGSSRKEAMTER</sequence>
<dbReference type="InterPro" id="IPR036093">
    <property type="entry name" value="NAC_dom_sf"/>
</dbReference>
<keyword evidence="2" id="KW-0238">DNA-binding</keyword>
<evidence type="ECO:0000313" key="7">
    <source>
        <dbReference type="Proteomes" id="UP001567538"/>
    </source>
</evidence>
<keyword evidence="7" id="KW-1185">Reference proteome</keyword>
<dbReference type="GO" id="GO:0003677">
    <property type="term" value="F:DNA binding"/>
    <property type="evidence" value="ECO:0007669"/>
    <property type="project" value="UniProtKB-KW"/>
</dbReference>
<accession>A0ABD1ICE0</accession>
<evidence type="ECO:0000256" key="3">
    <source>
        <dbReference type="ARBA" id="ARBA00023163"/>
    </source>
</evidence>
<dbReference type="AlphaFoldDB" id="A0ABD1ICE0"/>
<evidence type="ECO:0000256" key="1">
    <source>
        <dbReference type="ARBA" id="ARBA00023015"/>
    </source>
</evidence>
<protein>
    <submittedName>
        <fullName evidence="6">NAC domain-containing protein 72-like</fullName>
    </submittedName>
</protein>
<reference evidence="6 7" key="1">
    <citation type="submission" date="2024-06" db="EMBL/GenBank/DDBJ databases">
        <title>A chromosome level genome sequence of Diviner's sage (Salvia divinorum).</title>
        <authorList>
            <person name="Ford S.A."/>
            <person name="Ro D.-K."/>
            <person name="Ness R.W."/>
            <person name="Phillips M.A."/>
        </authorList>
    </citation>
    <scope>NUCLEOTIDE SEQUENCE [LARGE SCALE GENOMIC DNA]</scope>
    <source>
        <strain evidence="6">SAF-2024a</strain>
        <tissue evidence="6">Leaf</tissue>
    </source>
</reference>
<evidence type="ECO:0000256" key="4">
    <source>
        <dbReference type="ARBA" id="ARBA00023242"/>
    </source>
</evidence>
<evidence type="ECO:0000259" key="5">
    <source>
        <dbReference type="PROSITE" id="PS51005"/>
    </source>
</evidence>
<dbReference type="SUPFAM" id="SSF101941">
    <property type="entry name" value="NAC domain"/>
    <property type="match status" value="1"/>
</dbReference>
<keyword evidence="1" id="KW-0805">Transcription regulation</keyword>
<organism evidence="6 7">
    <name type="scientific">Salvia divinorum</name>
    <name type="common">Maria pastora</name>
    <name type="synonym">Diviner's sage</name>
    <dbReference type="NCBI Taxonomy" id="28513"/>
    <lineage>
        <taxon>Eukaryota</taxon>
        <taxon>Viridiplantae</taxon>
        <taxon>Streptophyta</taxon>
        <taxon>Embryophyta</taxon>
        <taxon>Tracheophyta</taxon>
        <taxon>Spermatophyta</taxon>
        <taxon>Magnoliopsida</taxon>
        <taxon>eudicotyledons</taxon>
        <taxon>Gunneridae</taxon>
        <taxon>Pentapetalae</taxon>
        <taxon>asterids</taxon>
        <taxon>lamiids</taxon>
        <taxon>Lamiales</taxon>
        <taxon>Lamiaceae</taxon>
        <taxon>Nepetoideae</taxon>
        <taxon>Mentheae</taxon>
        <taxon>Salviinae</taxon>
        <taxon>Salvia</taxon>
        <taxon>Salvia subgen. Calosphace</taxon>
    </lineage>
</organism>
<dbReference type="PROSITE" id="PS51005">
    <property type="entry name" value="NAC"/>
    <property type="match status" value="1"/>
</dbReference>
<evidence type="ECO:0000256" key="2">
    <source>
        <dbReference type="ARBA" id="ARBA00023125"/>
    </source>
</evidence>
<dbReference type="EMBL" id="JBEAFC010000002">
    <property type="protein sequence ID" value="KAL1566172.1"/>
    <property type="molecule type" value="Genomic_DNA"/>
</dbReference>
<feature type="domain" description="NAC" evidence="5">
    <location>
        <begin position="1"/>
        <end position="144"/>
    </location>
</feature>
<dbReference type="Proteomes" id="UP001567538">
    <property type="component" value="Unassembled WGS sequence"/>
</dbReference>
<keyword evidence="4" id="KW-0539">Nucleus</keyword>
<comment type="caution">
    <text evidence="6">The sequence shown here is derived from an EMBL/GenBank/DDBJ whole genome shotgun (WGS) entry which is preliminary data.</text>
</comment>
<dbReference type="Gene3D" id="2.170.150.80">
    <property type="entry name" value="NAC domain"/>
    <property type="match status" value="1"/>
</dbReference>
<keyword evidence="3" id="KW-0804">Transcription</keyword>
<dbReference type="Pfam" id="PF02365">
    <property type="entry name" value="NAM"/>
    <property type="match status" value="1"/>
</dbReference>
<dbReference type="InterPro" id="IPR003441">
    <property type="entry name" value="NAC-dom"/>
</dbReference>